<dbReference type="InterPro" id="IPR031563">
    <property type="entry name" value="MOT1/MOT2"/>
</dbReference>
<dbReference type="PANTHER" id="PTHR31970">
    <property type="match status" value="1"/>
</dbReference>
<proteinExistence type="predicted"/>
<reference evidence="2" key="1">
    <citation type="journal article" date="2020" name="Fungal Divers.">
        <title>Resolving the Mortierellaceae phylogeny through synthesis of multi-gene phylogenetics and phylogenomics.</title>
        <authorList>
            <person name="Vandepol N."/>
            <person name="Liber J."/>
            <person name="Desiro A."/>
            <person name="Na H."/>
            <person name="Kennedy M."/>
            <person name="Barry K."/>
            <person name="Grigoriev I.V."/>
            <person name="Miller A.N."/>
            <person name="O'Donnell K."/>
            <person name="Stajich J.E."/>
            <person name="Bonito G."/>
        </authorList>
    </citation>
    <scope>NUCLEOTIDE SEQUENCE</scope>
    <source>
        <strain evidence="2">NVP60</strain>
    </source>
</reference>
<accession>A0A9P6QRM2</accession>
<name>A0A9P6QRM2_9FUNG</name>
<evidence type="ECO:0000313" key="3">
    <source>
        <dbReference type="Proteomes" id="UP000823405"/>
    </source>
</evidence>
<dbReference type="AlphaFoldDB" id="A0A9P6QRM2"/>
<evidence type="ECO:0000256" key="1">
    <source>
        <dbReference type="SAM" id="MobiDB-lite"/>
    </source>
</evidence>
<evidence type="ECO:0000313" key="2">
    <source>
        <dbReference type="EMBL" id="KAG0290577.1"/>
    </source>
</evidence>
<dbReference type="Pfam" id="PF16983">
    <property type="entry name" value="MFS_MOT1"/>
    <property type="match status" value="1"/>
</dbReference>
<keyword evidence="3" id="KW-1185">Reference proteome</keyword>
<dbReference type="Proteomes" id="UP000823405">
    <property type="component" value="Unassembled WGS sequence"/>
</dbReference>
<dbReference type="GO" id="GO:0015098">
    <property type="term" value="F:molybdate ion transmembrane transporter activity"/>
    <property type="evidence" value="ECO:0007669"/>
    <property type="project" value="InterPro"/>
</dbReference>
<gene>
    <name evidence="2" type="ORF">BGZ97_006146</name>
</gene>
<sequence>MAEVLPTTATQTATTPAAQQPFSTRIKEDVKERLVSFKDGIRLGELSGSLGDLGTLLPILLSLSLTGQVDLTASLIFGGVWNIVTGIIF</sequence>
<dbReference type="PANTHER" id="PTHR31970:SF9">
    <property type="entry name" value="MOLYBDATE TRANSPORTER 2"/>
    <property type="match status" value="1"/>
</dbReference>
<protein>
    <submittedName>
        <fullName evidence="2">Uncharacterized protein</fullName>
    </submittedName>
</protein>
<feature type="compositionally biased region" description="Low complexity" evidence="1">
    <location>
        <begin position="1"/>
        <end position="21"/>
    </location>
</feature>
<feature type="region of interest" description="Disordered" evidence="1">
    <location>
        <begin position="1"/>
        <end position="22"/>
    </location>
</feature>
<feature type="non-terminal residue" evidence="2">
    <location>
        <position position="89"/>
    </location>
</feature>
<comment type="caution">
    <text evidence="2">The sequence shown here is derived from an EMBL/GenBank/DDBJ whole genome shotgun (WGS) entry which is preliminary data.</text>
</comment>
<dbReference type="EMBL" id="JAAAIN010002730">
    <property type="protein sequence ID" value="KAG0290577.1"/>
    <property type="molecule type" value="Genomic_DNA"/>
</dbReference>
<organism evidence="2 3">
    <name type="scientific">Linnemannia gamsii</name>
    <dbReference type="NCBI Taxonomy" id="64522"/>
    <lineage>
        <taxon>Eukaryota</taxon>
        <taxon>Fungi</taxon>
        <taxon>Fungi incertae sedis</taxon>
        <taxon>Mucoromycota</taxon>
        <taxon>Mortierellomycotina</taxon>
        <taxon>Mortierellomycetes</taxon>
        <taxon>Mortierellales</taxon>
        <taxon>Mortierellaceae</taxon>
        <taxon>Linnemannia</taxon>
    </lineage>
</organism>